<feature type="signal peptide" evidence="1">
    <location>
        <begin position="1"/>
        <end position="25"/>
    </location>
</feature>
<evidence type="ECO:0008006" key="4">
    <source>
        <dbReference type="Google" id="ProtNLM"/>
    </source>
</evidence>
<reference evidence="3" key="1">
    <citation type="journal article" date="2019" name="Int. J. Syst. Evol. Microbiol.">
        <title>The Global Catalogue of Microorganisms (GCM) 10K type strain sequencing project: providing services to taxonomists for standard genome sequencing and annotation.</title>
        <authorList>
            <consortium name="The Broad Institute Genomics Platform"/>
            <consortium name="The Broad Institute Genome Sequencing Center for Infectious Disease"/>
            <person name="Wu L."/>
            <person name="Ma J."/>
        </authorList>
    </citation>
    <scope>NUCLEOTIDE SEQUENCE [LARGE SCALE GENOMIC DNA]</scope>
    <source>
        <strain evidence="3">JCM 18063</strain>
    </source>
</reference>
<dbReference type="RefSeq" id="WP_172153442.1">
    <property type="nucleotide sequence ID" value="NZ_BAABID010000007.1"/>
</dbReference>
<evidence type="ECO:0000256" key="1">
    <source>
        <dbReference type="SAM" id="SignalP"/>
    </source>
</evidence>
<keyword evidence="1" id="KW-0732">Signal</keyword>
<sequence>MTLPLRTTGAVGVALLAGAVVGCSADEAAEPADGFHRVETGWMQVDVPEGWVHTGEVTERWTDSYQDAEGAAATTQLLLAPEFGDTDALVATNSVVATAQVGGFPGFDIVADDGEGADEEEGRREFKRVDFTYDGEDGQEYQGVLWGVADDGDEHVILAQLTGADLDPDLVATIEESIVVVGE</sequence>
<organism evidence="2 3">
    <name type="scientific">Isoptericola chiayiensis</name>
    <dbReference type="NCBI Taxonomy" id="579446"/>
    <lineage>
        <taxon>Bacteria</taxon>
        <taxon>Bacillati</taxon>
        <taxon>Actinomycetota</taxon>
        <taxon>Actinomycetes</taxon>
        <taxon>Micrococcales</taxon>
        <taxon>Promicromonosporaceae</taxon>
        <taxon>Isoptericola</taxon>
    </lineage>
</organism>
<dbReference type="PROSITE" id="PS51257">
    <property type="entry name" value="PROKAR_LIPOPROTEIN"/>
    <property type="match status" value="1"/>
</dbReference>
<protein>
    <recommendedName>
        <fullName evidence="4">Lipoprotein</fullName>
    </recommendedName>
</protein>
<keyword evidence="3" id="KW-1185">Reference proteome</keyword>
<name>A0ABP8YD05_9MICO</name>
<dbReference type="Proteomes" id="UP001500956">
    <property type="component" value="Unassembled WGS sequence"/>
</dbReference>
<evidence type="ECO:0000313" key="3">
    <source>
        <dbReference type="Proteomes" id="UP001500956"/>
    </source>
</evidence>
<gene>
    <name evidence="2" type="ORF">GCM10023216_14630</name>
</gene>
<evidence type="ECO:0000313" key="2">
    <source>
        <dbReference type="EMBL" id="GAA4725361.1"/>
    </source>
</evidence>
<proteinExistence type="predicted"/>
<dbReference type="EMBL" id="BAABID010000007">
    <property type="protein sequence ID" value="GAA4725361.1"/>
    <property type="molecule type" value="Genomic_DNA"/>
</dbReference>
<accession>A0ABP8YD05</accession>
<feature type="chain" id="PRO_5047281033" description="Lipoprotein" evidence="1">
    <location>
        <begin position="26"/>
        <end position="183"/>
    </location>
</feature>
<comment type="caution">
    <text evidence="2">The sequence shown here is derived from an EMBL/GenBank/DDBJ whole genome shotgun (WGS) entry which is preliminary data.</text>
</comment>